<sequence length="252" mass="27594">MAQQLTDSIASQIMGEIDVVTRNIDNLQGRIEFQLKHQEFIGFQIDDTKKQFACALTNLITEAEALKATQVTLIQDQLAVSMVQIEAKTNAQIKVFAAASKEMSIEEINAIADSTHHASQVAVEGALKGIERKFEEALDSIADANKSFANIKDMFIKDVKQCVEGAEKAVKKYDLALQISASQHRPISTWEFVLLAVLASTISAGGLVLYMSQRAAGKDAGQAALAAHGAKFKEIYPQLDAKTQEKIIKLWK</sequence>
<dbReference type="RefSeq" id="WP_349283169.1">
    <property type="nucleotide sequence ID" value="NZ_CBCSCU010000041.1"/>
</dbReference>
<accession>A0AAU7LZY7</accession>
<name>A0AAU7LZY7_9BURK</name>
<keyword evidence="2" id="KW-0614">Plasmid</keyword>
<feature type="transmembrane region" description="Helical" evidence="1">
    <location>
        <begin position="192"/>
        <end position="210"/>
    </location>
</feature>
<keyword evidence="1" id="KW-0812">Transmembrane</keyword>
<evidence type="ECO:0000256" key="1">
    <source>
        <dbReference type="SAM" id="Phobius"/>
    </source>
</evidence>
<gene>
    <name evidence="2" type="ORF">ABLV49_25520</name>
</gene>
<geneLocation type="plasmid" evidence="2">
    <name>p4</name>
</geneLocation>
<proteinExistence type="predicted"/>
<reference evidence="2" key="1">
    <citation type="submission" date="2024-05" db="EMBL/GenBank/DDBJ databases">
        <authorList>
            <person name="Bunk B."/>
            <person name="Swiderski J."/>
            <person name="Sproer C."/>
            <person name="Thiel V."/>
        </authorList>
    </citation>
    <scope>NUCLEOTIDE SEQUENCE</scope>
    <source>
        <strain evidence="2">DSM 17735</strain>
        <plasmid evidence="2">p4</plasmid>
    </source>
</reference>
<evidence type="ECO:0000313" key="2">
    <source>
        <dbReference type="EMBL" id="XBP73162.1"/>
    </source>
</evidence>
<keyword evidence="1" id="KW-1133">Transmembrane helix</keyword>
<dbReference type="EMBL" id="CP157679">
    <property type="protein sequence ID" value="XBP73162.1"/>
    <property type="molecule type" value="Genomic_DNA"/>
</dbReference>
<organism evidence="2">
    <name type="scientific">Polaromonas hydrogenivorans</name>
    <dbReference type="NCBI Taxonomy" id="335476"/>
    <lineage>
        <taxon>Bacteria</taxon>
        <taxon>Pseudomonadati</taxon>
        <taxon>Pseudomonadota</taxon>
        <taxon>Betaproteobacteria</taxon>
        <taxon>Burkholderiales</taxon>
        <taxon>Comamonadaceae</taxon>
        <taxon>Polaromonas</taxon>
    </lineage>
</organism>
<keyword evidence="1" id="KW-0472">Membrane</keyword>
<dbReference type="AlphaFoldDB" id="A0AAU7LZY7"/>
<protein>
    <submittedName>
        <fullName evidence="2">Uncharacterized protein</fullName>
    </submittedName>
</protein>